<evidence type="ECO:0000256" key="1">
    <source>
        <dbReference type="ARBA" id="ARBA00022737"/>
    </source>
</evidence>
<evidence type="ECO:0000256" key="4">
    <source>
        <dbReference type="PROSITE-ProRule" id="PRU00339"/>
    </source>
</evidence>
<evidence type="ECO:0000313" key="8">
    <source>
        <dbReference type="Proteomes" id="UP000776276"/>
    </source>
</evidence>
<proteinExistence type="predicted"/>
<dbReference type="RefSeq" id="WP_216318399.1">
    <property type="nucleotide sequence ID" value="NZ_JAHKRT010000001.1"/>
</dbReference>
<organism evidence="7 8">
    <name type="scientific">Sphingomonas quercus</name>
    <dbReference type="NCBI Taxonomy" id="2842451"/>
    <lineage>
        <taxon>Bacteria</taxon>
        <taxon>Pseudomonadati</taxon>
        <taxon>Pseudomonadota</taxon>
        <taxon>Alphaproteobacteria</taxon>
        <taxon>Sphingomonadales</taxon>
        <taxon>Sphingomonadaceae</taxon>
        <taxon>Sphingomonas</taxon>
    </lineage>
</organism>
<feature type="compositionally biased region" description="Pro residues" evidence="5">
    <location>
        <begin position="34"/>
        <end position="43"/>
    </location>
</feature>
<evidence type="ECO:0000256" key="3">
    <source>
        <dbReference type="ARBA" id="ARBA00022803"/>
    </source>
</evidence>
<comment type="caution">
    <text evidence="7">The sequence shown here is derived from an EMBL/GenBank/DDBJ whole genome shotgun (WGS) entry which is preliminary data.</text>
</comment>
<evidence type="ECO:0000259" key="6">
    <source>
        <dbReference type="Pfam" id="PF23914"/>
    </source>
</evidence>
<accession>A0ABS6BFU8</accession>
<reference evidence="7 8" key="1">
    <citation type="submission" date="2021-06" db="EMBL/GenBank/DDBJ databases">
        <title>Sphingomonas sp. XMGL2, whole genome shotgun sequencing project.</title>
        <authorList>
            <person name="Zhao G."/>
            <person name="Shen L."/>
        </authorList>
    </citation>
    <scope>NUCLEOTIDE SEQUENCE [LARGE SCALE GENOMIC DNA]</scope>
    <source>
        <strain evidence="7 8">XMGL2</strain>
    </source>
</reference>
<dbReference type="PROSITE" id="PS50005">
    <property type="entry name" value="TPR"/>
    <property type="match status" value="1"/>
</dbReference>
<dbReference type="EMBL" id="JAHKRT010000001">
    <property type="protein sequence ID" value="MBU3076356.1"/>
    <property type="molecule type" value="Genomic_DNA"/>
</dbReference>
<name>A0ABS6BFU8_9SPHN</name>
<feature type="region of interest" description="Disordered" evidence="5">
    <location>
        <begin position="197"/>
        <end position="223"/>
    </location>
</feature>
<keyword evidence="2" id="KW-0201">Cytochrome c-type biogenesis</keyword>
<evidence type="ECO:0000256" key="5">
    <source>
        <dbReference type="SAM" id="MobiDB-lite"/>
    </source>
</evidence>
<keyword evidence="3 4" id="KW-0802">TPR repeat</keyword>
<dbReference type="InterPro" id="IPR056413">
    <property type="entry name" value="TPR_CcmH_CycH"/>
</dbReference>
<dbReference type="Proteomes" id="UP000776276">
    <property type="component" value="Unassembled WGS sequence"/>
</dbReference>
<feature type="region of interest" description="Disordered" evidence="5">
    <location>
        <begin position="32"/>
        <end position="51"/>
    </location>
</feature>
<evidence type="ECO:0000313" key="7">
    <source>
        <dbReference type="EMBL" id="MBU3076356.1"/>
    </source>
</evidence>
<dbReference type="SMART" id="SM00028">
    <property type="entry name" value="TPR"/>
    <property type="match status" value="2"/>
</dbReference>
<dbReference type="PANTHER" id="PTHR47870">
    <property type="entry name" value="CYTOCHROME C-TYPE BIOGENESIS PROTEIN CCMH"/>
    <property type="match status" value="1"/>
</dbReference>
<protein>
    <recommendedName>
        <fullName evidence="6">Cytochrome c-type biogenesis protein H TPR domain-containing protein</fullName>
    </recommendedName>
</protein>
<dbReference type="InterPro" id="IPR019734">
    <property type="entry name" value="TPR_rpt"/>
</dbReference>
<feature type="domain" description="Cytochrome c-type biogenesis protein H TPR" evidence="6">
    <location>
        <begin position="51"/>
        <end position="177"/>
    </location>
</feature>
<keyword evidence="1" id="KW-0677">Repeat</keyword>
<feature type="repeat" description="TPR" evidence="4">
    <location>
        <begin position="72"/>
        <end position="105"/>
    </location>
</feature>
<gene>
    <name evidence="7" type="ORF">KOF26_00640</name>
</gene>
<sequence>MADKTLTPSRIALGASALIAVAAIGVATLRGGPEAPPAPPPPSAAGAPGQAPDVAAMIPQLEERLRGNTTDANGWRLLGWANFETGRYQQSADAYAKATSIDPARADYWSALGEATVMAEKVGVSPRAELAFRKALQVDPKDARARYFLAMKKDLGGDHKGAIDDWIAMLKDGPANAPWARDVRQLVQDVAAKNGVDIAGRLPPPPPSSGPSQEQVQAAAQMTPEQQQAMIRQMVDRLAARLKASPRDGEGWVRLMQARAVLNDRAGASRALAEGRAALAGDQANLARLGEAAKALGLPGA</sequence>
<keyword evidence="8" id="KW-1185">Reference proteome</keyword>
<dbReference type="Pfam" id="PF23914">
    <property type="entry name" value="TPR_CcmH_CycH"/>
    <property type="match status" value="1"/>
</dbReference>
<evidence type="ECO:0000256" key="2">
    <source>
        <dbReference type="ARBA" id="ARBA00022748"/>
    </source>
</evidence>
<dbReference type="InterPro" id="IPR051263">
    <property type="entry name" value="C-type_cytochrome_biogenesis"/>
</dbReference>
<feature type="compositionally biased region" description="Polar residues" evidence="5">
    <location>
        <begin position="213"/>
        <end position="223"/>
    </location>
</feature>
<dbReference type="PANTHER" id="PTHR47870:SF1">
    <property type="entry name" value="CYTOCHROME C-TYPE BIOGENESIS PROTEIN CCMH"/>
    <property type="match status" value="1"/>
</dbReference>